<name>A0A2A2J437_9BILA</name>
<dbReference type="OrthoDB" id="442860at2759"/>
<dbReference type="EMBL" id="LIAE01010705">
    <property type="protein sequence ID" value="PAV56374.1"/>
    <property type="molecule type" value="Genomic_DNA"/>
</dbReference>
<accession>A0A2A2J437</accession>
<gene>
    <name evidence="4" type="ORF">WR25_15486</name>
</gene>
<sequence>MQMMKWADGGKQKMEWECRMTVDTTPVAQTSQSSASTEELQTQTCGCKGIRFCAMCLSSERVRKLRIEEDKYADFAVFVYSNKLKRAVRTTQLNSTSGLEDIRKVTNELCAGSSESIEMDGLMLVENFLTAEEETDILKMIDKVEWVVSQSGRRKQDFGPKVNFKHRKVKTDNFEGMPEYADFVLEKMRSIDANRLGNYFPYEMCNLEYEEVKKSGIEMHQDDMWIWGNRLISINLINGTVMTLTNESTRQLCYVLMPHRSLLCMADSIRYDWKHGVMPYHVRGRRIALTMREPALAFQEGGQLYEKYGKELIRLGNQRVKLN</sequence>
<proteinExistence type="inferred from homology"/>
<dbReference type="GO" id="GO:0032451">
    <property type="term" value="F:demethylase activity"/>
    <property type="evidence" value="ECO:0007669"/>
    <property type="project" value="TreeGrafter"/>
</dbReference>
<dbReference type="GO" id="GO:0046872">
    <property type="term" value="F:metal ion binding"/>
    <property type="evidence" value="ECO:0007669"/>
    <property type="project" value="UniProtKB-KW"/>
</dbReference>
<comment type="similarity">
    <text evidence="2">Belongs to the iron/ascorbate-dependent oxidoreductase family.</text>
</comment>
<keyword evidence="2" id="KW-0408">Iron</keyword>
<dbReference type="GO" id="GO:0016491">
    <property type="term" value="F:oxidoreductase activity"/>
    <property type="evidence" value="ECO:0007669"/>
    <property type="project" value="UniProtKB-KW"/>
</dbReference>
<evidence type="ECO:0000256" key="2">
    <source>
        <dbReference type="RuleBase" id="RU003682"/>
    </source>
</evidence>
<evidence type="ECO:0000313" key="5">
    <source>
        <dbReference type="Proteomes" id="UP000218231"/>
    </source>
</evidence>
<dbReference type="STRING" id="2018661.A0A2A2J437"/>
<keyword evidence="5" id="KW-1185">Reference proteome</keyword>
<dbReference type="InterPro" id="IPR037151">
    <property type="entry name" value="AlkB-like_sf"/>
</dbReference>
<dbReference type="GO" id="GO:0070988">
    <property type="term" value="P:demethylation"/>
    <property type="evidence" value="ECO:0007669"/>
    <property type="project" value="InterPro"/>
</dbReference>
<dbReference type="Gene3D" id="2.60.120.590">
    <property type="entry name" value="Alpha-ketoglutarate-dependent dioxygenase AlkB-like"/>
    <property type="match status" value="1"/>
</dbReference>
<evidence type="ECO:0000256" key="1">
    <source>
        <dbReference type="ARBA" id="ARBA00001954"/>
    </source>
</evidence>
<evidence type="ECO:0000313" key="4">
    <source>
        <dbReference type="EMBL" id="PAV56374.1"/>
    </source>
</evidence>
<keyword evidence="2" id="KW-0560">Oxidoreductase</keyword>
<evidence type="ECO:0000259" key="3">
    <source>
        <dbReference type="PROSITE" id="PS51471"/>
    </source>
</evidence>
<comment type="caution">
    <text evidence="4">The sequence shown here is derived from an EMBL/GenBank/DDBJ whole genome shotgun (WGS) entry which is preliminary data.</text>
</comment>
<dbReference type="PROSITE" id="PS51471">
    <property type="entry name" value="FE2OG_OXY"/>
    <property type="match status" value="1"/>
</dbReference>
<dbReference type="SUPFAM" id="SSF51197">
    <property type="entry name" value="Clavaminate synthase-like"/>
    <property type="match status" value="1"/>
</dbReference>
<reference evidence="4 5" key="1">
    <citation type="journal article" date="2017" name="Curr. Biol.">
        <title>Genome architecture and evolution of a unichromosomal asexual nematode.</title>
        <authorList>
            <person name="Fradin H."/>
            <person name="Zegar C."/>
            <person name="Gutwein M."/>
            <person name="Lucas J."/>
            <person name="Kovtun M."/>
            <person name="Corcoran D."/>
            <person name="Baugh L.R."/>
            <person name="Kiontke K."/>
            <person name="Gunsalus K."/>
            <person name="Fitch D.H."/>
            <person name="Piano F."/>
        </authorList>
    </citation>
    <scope>NUCLEOTIDE SEQUENCE [LARGE SCALE GENOMIC DNA]</scope>
    <source>
        <strain evidence="4">PF1309</strain>
    </source>
</reference>
<dbReference type="AlphaFoldDB" id="A0A2A2J437"/>
<organism evidence="4 5">
    <name type="scientific">Diploscapter pachys</name>
    <dbReference type="NCBI Taxonomy" id="2018661"/>
    <lineage>
        <taxon>Eukaryota</taxon>
        <taxon>Metazoa</taxon>
        <taxon>Ecdysozoa</taxon>
        <taxon>Nematoda</taxon>
        <taxon>Chromadorea</taxon>
        <taxon>Rhabditida</taxon>
        <taxon>Rhabditina</taxon>
        <taxon>Rhabditomorpha</taxon>
        <taxon>Rhabditoidea</taxon>
        <taxon>Rhabditidae</taxon>
        <taxon>Diploscapter</taxon>
    </lineage>
</organism>
<dbReference type="PANTHER" id="PTHR12463">
    <property type="entry name" value="OXYGENASE-RELATED"/>
    <property type="match status" value="1"/>
</dbReference>
<dbReference type="InterPro" id="IPR005123">
    <property type="entry name" value="Oxoglu/Fe-dep_dioxygenase_dom"/>
</dbReference>
<dbReference type="PANTHER" id="PTHR12463:SF0">
    <property type="entry name" value="ALPHA-KETOGLUTARATE-DEPENDENT DIOXYGENASE ALKB HOMOLOG 4"/>
    <property type="match status" value="1"/>
</dbReference>
<dbReference type="InterPro" id="IPR032857">
    <property type="entry name" value="ALKBH4"/>
</dbReference>
<dbReference type="Proteomes" id="UP000218231">
    <property type="component" value="Unassembled WGS sequence"/>
</dbReference>
<feature type="domain" description="Fe2OG dioxygenase" evidence="3">
    <location>
        <begin position="190"/>
        <end position="295"/>
    </location>
</feature>
<dbReference type="FunFam" id="2.60.120.590:FF:000019">
    <property type="entry name" value="DNA N6-methyl adenine demethylase"/>
    <property type="match status" value="1"/>
</dbReference>
<comment type="cofactor">
    <cofactor evidence="1">
        <name>Fe(2+)</name>
        <dbReference type="ChEBI" id="CHEBI:29033"/>
    </cofactor>
</comment>
<protein>
    <recommendedName>
        <fullName evidence="3">Fe2OG dioxygenase domain-containing protein</fullName>
    </recommendedName>
</protein>
<keyword evidence="2" id="KW-0479">Metal-binding</keyword>